<sequence length="296" mass="33947">MKLISILSGNGFVMYNKELAHTVSVNGAIIFGQLCSSYESFGSKGMLTVKEEKEYFFLTSETLEEETALSYKQQLKAIKELEQAGYIETKVMGVPSKKYFSITDKIVQDLLSEVNPSSDKREDLNVSTNPETVQQESEFSLSKRETLALPKGNGKPVQKGSTIKKKNKKEQDKNNKDNIIVNNNADAQVNNSTLNMNKMSLFKKQVLEAVHKYQSEFSIGRWDKKTYLDIVNQFMYEAIERGIHLEVKCVDSYVYGFLKKTAHHHDMKYGKKKFEGKSERIPLYNWLEDNNEELPF</sequence>
<reference evidence="2 3" key="1">
    <citation type="submission" date="2016-12" db="EMBL/GenBank/DDBJ databases">
        <title>Genome Sequences of Twelve Sporeforming Bacillus Species Isolated from Foods.</title>
        <authorList>
            <person name="De Jong A."/>
            <person name="Holsappel S."/>
            <person name="Kuipers O.P."/>
        </authorList>
    </citation>
    <scope>NUCLEOTIDE SEQUENCE [LARGE SCALE GENOMIC DNA]</scope>
    <source>
        <strain evidence="2 3">S3E15</strain>
    </source>
</reference>
<evidence type="ECO:0000256" key="1">
    <source>
        <dbReference type="SAM" id="MobiDB-lite"/>
    </source>
</evidence>
<accession>A0AAP8BCS6</accession>
<name>A0AAP8BCS6_BACMY</name>
<evidence type="ECO:0000313" key="2">
    <source>
        <dbReference type="EMBL" id="OSX90266.1"/>
    </source>
</evidence>
<proteinExistence type="predicted"/>
<evidence type="ECO:0000313" key="3">
    <source>
        <dbReference type="Proteomes" id="UP000194131"/>
    </source>
</evidence>
<gene>
    <name evidence="2" type="ORF">S3E15_01830</name>
</gene>
<feature type="compositionally biased region" description="Polar residues" evidence="1">
    <location>
        <begin position="125"/>
        <end position="140"/>
    </location>
</feature>
<comment type="caution">
    <text evidence="2">The sequence shown here is derived from an EMBL/GenBank/DDBJ whole genome shotgun (WGS) entry which is preliminary data.</text>
</comment>
<dbReference type="AlphaFoldDB" id="A0AAP8BCS6"/>
<dbReference type="RefSeq" id="WP_087963116.1">
    <property type="nucleotide sequence ID" value="NZ_MRWU01000019.1"/>
</dbReference>
<dbReference type="EMBL" id="MRWU01000019">
    <property type="protein sequence ID" value="OSX90266.1"/>
    <property type="molecule type" value="Genomic_DNA"/>
</dbReference>
<organism evidence="2 3">
    <name type="scientific">Bacillus mycoides</name>
    <dbReference type="NCBI Taxonomy" id="1405"/>
    <lineage>
        <taxon>Bacteria</taxon>
        <taxon>Bacillati</taxon>
        <taxon>Bacillota</taxon>
        <taxon>Bacilli</taxon>
        <taxon>Bacillales</taxon>
        <taxon>Bacillaceae</taxon>
        <taxon>Bacillus</taxon>
        <taxon>Bacillus cereus group</taxon>
    </lineage>
</organism>
<evidence type="ECO:0008006" key="4">
    <source>
        <dbReference type="Google" id="ProtNLM"/>
    </source>
</evidence>
<protein>
    <recommendedName>
        <fullName evidence="4">Replication protein</fullName>
    </recommendedName>
</protein>
<feature type="region of interest" description="Disordered" evidence="1">
    <location>
        <begin position="117"/>
        <end position="177"/>
    </location>
</feature>
<dbReference type="Proteomes" id="UP000194131">
    <property type="component" value="Unassembled WGS sequence"/>
</dbReference>